<dbReference type="InterPro" id="IPR019800">
    <property type="entry name" value="Glyco_hydro_3_AS"/>
</dbReference>
<dbReference type="PROSITE" id="PS00775">
    <property type="entry name" value="GLYCOSYL_HYDROL_F3"/>
    <property type="match status" value="1"/>
</dbReference>
<dbReference type="InterPro" id="IPR036881">
    <property type="entry name" value="Glyco_hydro_3_C_sf"/>
</dbReference>
<dbReference type="PROSITE" id="PS51820">
    <property type="entry name" value="PA14"/>
    <property type="match status" value="1"/>
</dbReference>
<name>A0A652YMM1_NOCGL</name>
<dbReference type="Pfam" id="PF14310">
    <property type="entry name" value="Fn3-like"/>
    <property type="match status" value="1"/>
</dbReference>
<comment type="caution">
    <text evidence="6">The sequence shown here is derived from an EMBL/GenBank/DDBJ whole genome shotgun (WGS) entry which is preliminary data.</text>
</comment>
<keyword evidence="4" id="KW-0326">Glycosidase</keyword>
<evidence type="ECO:0000259" key="5">
    <source>
        <dbReference type="PROSITE" id="PS51820"/>
    </source>
</evidence>
<comment type="similarity">
    <text evidence="1 4">Belongs to the glycosyl hydrolase 3 family.</text>
</comment>
<dbReference type="Gene3D" id="3.40.50.1700">
    <property type="entry name" value="Glycoside hydrolase family 3 C-terminal domain"/>
    <property type="match status" value="1"/>
</dbReference>
<evidence type="ECO:0000256" key="2">
    <source>
        <dbReference type="ARBA" id="ARBA00022801"/>
    </source>
</evidence>
<dbReference type="InterPro" id="IPR001764">
    <property type="entry name" value="Glyco_hydro_3_N"/>
</dbReference>
<dbReference type="InterPro" id="IPR026891">
    <property type="entry name" value="Fn3-like"/>
</dbReference>
<dbReference type="PRINTS" id="PR00133">
    <property type="entry name" value="GLHYDRLASE3"/>
</dbReference>
<dbReference type="InterPro" id="IPR017853">
    <property type="entry name" value="GH"/>
</dbReference>
<dbReference type="GO" id="GO:0004553">
    <property type="term" value="F:hydrolase activity, hydrolyzing O-glycosyl compounds"/>
    <property type="evidence" value="ECO:0007669"/>
    <property type="project" value="InterPro"/>
</dbReference>
<dbReference type="EMBL" id="VNIQ01000006">
    <property type="protein sequence ID" value="TYQ02541.1"/>
    <property type="molecule type" value="Genomic_DNA"/>
</dbReference>
<dbReference type="InterPro" id="IPR013783">
    <property type="entry name" value="Ig-like_fold"/>
</dbReference>
<dbReference type="SUPFAM" id="SSF52279">
    <property type="entry name" value="Beta-D-glucan exohydrolase, C-terminal domain"/>
    <property type="match status" value="1"/>
</dbReference>
<dbReference type="SUPFAM" id="SSF56988">
    <property type="entry name" value="Anthrax protective antigen"/>
    <property type="match status" value="1"/>
</dbReference>
<evidence type="ECO:0000256" key="3">
    <source>
        <dbReference type="ARBA" id="ARBA00023277"/>
    </source>
</evidence>
<gene>
    <name evidence="6" type="ORF">FNL38_106361</name>
</gene>
<sequence>MRDEATYEAVESALAKLDLDAKARLLQGQDMWTLPALPQIGLGSLVMSDGPVGVRGVFWGPDDPSILLPSPTAMAATWDPDLIARAGVLLAQEARRKGVHLLLAPTVNMHRTPVGGRHFEAYSEDPLLTGAIGSGYVRGVQSGGVGATVKHFVANDAETDRMSVDNIVSPNELREIYLAPFEDIVKNSRPWAIMSAYNSVNGTTMSEHNELLNGVLRGEWGFDGCVVSDWMGTRSTLGAILGGLDIAMPGPRSVYGELLAEAVRNDEVDESVVDDAVRRVLLLAARAGLLEDANPAVTELPAPVDGRALAHEIASRSFVLTRNAPIGGETILPIDPSTTTVALIGLAARDARVLGGGSAMVFPESVVSPLDGLTAALPEGSLSYSIGTTLTDQMGTAERGFDLRARCYDAAGTLLRELDLPNGMITWMGILPEGLDFQALHTIELLGTFTPSESGSHRFGTKGLGMFTLTVGGETLFDGDQPLESFDPFELFFGAPKDRGSVELTAGEPVEVVLKHTPMKMEGSPIDILSFSLGHQEPQRDPEELLAEAVDAAKAADVAVVVVATTDQVESEGFDRSTLKLPGRQDELVSRVAAANPRTVVVVNSGSPVEMPWRNDVSAVLLSWFPGQEAGAALADVLVGLTEPGGRLPTTWPATLVDCPVTDVTPVDGKLTYSEGLFIGYRAWDRTDVAPAFAFGHGLGYTTWEYESVEWQGDTVTVRIHNTGSRQGREVVQVYLATADIDPSRPARALAGFASVVAEAGETATATITLPRRAFEVWDEQSRSWCYRPGSYDLHVGASSANCPLTLRIETRN</sequence>
<dbReference type="Gene3D" id="3.20.20.300">
    <property type="entry name" value="Glycoside hydrolase, family 3, N-terminal domain"/>
    <property type="match status" value="1"/>
</dbReference>
<keyword evidence="3" id="KW-0119">Carbohydrate metabolism</keyword>
<reference evidence="6" key="1">
    <citation type="submission" date="2019-07" db="EMBL/GenBank/DDBJ databases">
        <title>Genomic Encyclopedia of Type Strains, Phase IV (KMG-IV): sequencing the most valuable type-strain genomes for metagenomic binning, comparative biology and taxonomic classification.</title>
        <authorList>
            <person name="Goeker M."/>
        </authorList>
    </citation>
    <scope>NUCLEOTIDE SEQUENCE</scope>
    <source>
        <strain evidence="6">DSM 44596</strain>
    </source>
</reference>
<dbReference type="PANTHER" id="PTHR42715">
    <property type="entry name" value="BETA-GLUCOSIDASE"/>
    <property type="match status" value="1"/>
</dbReference>
<dbReference type="Pfam" id="PF00933">
    <property type="entry name" value="Glyco_hydro_3"/>
    <property type="match status" value="1"/>
</dbReference>
<dbReference type="InterPro" id="IPR036962">
    <property type="entry name" value="Glyco_hydro_3_N_sf"/>
</dbReference>
<protein>
    <submittedName>
        <fullName evidence="6">Beta-glucosidase</fullName>
    </submittedName>
</protein>
<dbReference type="InterPro" id="IPR050288">
    <property type="entry name" value="Cellulose_deg_GH3"/>
</dbReference>
<dbReference type="AlphaFoldDB" id="A0A652YMM1"/>
<dbReference type="Gene3D" id="2.60.120.260">
    <property type="entry name" value="Galactose-binding domain-like"/>
    <property type="match status" value="1"/>
</dbReference>
<evidence type="ECO:0000256" key="4">
    <source>
        <dbReference type="RuleBase" id="RU361161"/>
    </source>
</evidence>
<dbReference type="PANTHER" id="PTHR42715:SF10">
    <property type="entry name" value="BETA-GLUCOSIDASE"/>
    <property type="match status" value="1"/>
</dbReference>
<accession>A0A652YMM1</accession>
<evidence type="ECO:0000256" key="1">
    <source>
        <dbReference type="ARBA" id="ARBA00005336"/>
    </source>
</evidence>
<dbReference type="InterPro" id="IPR011658">
    <property type="entry name" value="PA14_dom"/>
</dbReference>
<dbReference type="InterPro" id="IPR002772">
    <property type="entry name" value="Glyco_hydro_3_C"/>
</dbReference>
<dbReference type="SMART" id="SM01217">
    <property type="entry name" value="Fn3_like"/>
    <property type="match status" value="1"/>
</dbReference>
<dbReference type="InterPro" id="IPR037524">
    <property type="entry name" value="PA14/GLEYA"/>
</dbReference>
<feature type="domain" description="PA14" evidence="5">
    <location>
        <begin position="398"/>
        <end position="550"/>
    </location>
</feature>
<evidence type="ECO:0000313" key="6">
    <source>
        <dbReference type="EMBL" id="TYQ02541.1"/>
    </source>
</evidence>
<dbReference type="Pfam" id="PF07691">
    <property type="entry name" value="PA14"/>
    <property type="match status" value="1"/>
</dbReference>
<dbReference type="Gene3D" id="2.60.40.10">
    <property type="entry name" value="Immunoglobulins"/>
    <property type="match status" value="1"/>
</dbReference>
<keyword evidence="2 4" id="KW-0378">Hydrolase</keyword>
<dbReference type="GO" id="GO:0005975">
    <property type="term" value="P:carbohydrate metabolic process"/>
    <property type="evidence" value="ECO:0007669"/>
    <property type="project" value="InterPro"/>
</dbReference>
<dbReference type="SUPFAM" id="SSF51445">
    <property type="entry name" value="(Trans)glycosidases"/>
    <property type="match status" value="1"/>
</dbReference>
<proteinExistence type="inferred from homology"/>
<organism evidence="6">
    <name type="scientific">Nocardia globerula</name>
    <dbReference type="NCBI Taxonomy" id="1818"/>
    <lineage>
        <taxon>Bacteria</taxon>
        <taxon>Bacillati</taxon>
        <taxon>Actinomycetota</taxon>
        <taxon>Actinomycetes</taxon>
        <taxon>Mycobacteriales</taxon>
        <taxon>Nocardiaceae</taxon>
        <taxon>Nocardia</taxon>
    </lineage>
</organism>
<dbReference type="Pfam" id="PF01915">
    <property type="entry name" value="Glyco_hydro_3_C"/>
    <property type="match status" value="1"/>
</dbReference>